<gene>
    <name evidence="3" type="ORF">DIATSA_LOCUS6801</name>
</gene>
<proteinExistence type="predicted"/>
<evidence type="ECO:0000259" key="2">
    <source>
        <dbReference type="PROSITE" id="PS51031"/>
    </source>
</evidence>
<organism evidence="3 4">
    <name type="scientific">Diatraea saccharalis</name>
    <name type="common">sugarcane borer</name>
    <dbReference type="NCBI Taxonomy" id="40085"/>
    <lineage>
        <taxon>Eukaryota</taxon>
        <taxon>Metazoa</taxon>
        <taxon>Ecdysozoa</taxon>
        <taxon>Arthropoda</taxon>
        <taxon>Hexapoda</taxon>
        <taxon>Insecta</taxon>
        <taxon>Pterygota</taxon>
        <taxon>Neoptera</taxon>
        <taxon>Endopterygota</taxon>
        <taxon>Lepidoptera</taxon>
        <taxon>Glossata</taxon>
        <taxon>Ditrysia</taxon>
        <taxon>Pyraloidea</taxon>
        <taxon>Crambidae</taxon>
        <taxon>Crambinae</taxon>
        <taxon>Diatraea</taxon>
    </lineage>
</organism>
<keyword evidence="4" id="KW-1185">Reference proteome</keyword>
<dbReference type="InterPro" id="IPR004210">
    <property type="entry name" value="BESS_motif"/>
</dbReference>
<name>A0A9N9R321_9NEOP</name>
<feature type="domain" description="BESS" evidence="2">
    <location>
        <begin position="90"/>
        <end position="129"/>
    </location>
</feature>
<dbReference type="EMBL" id="OU893333">
    <property type="protein sequence ID" value="CAG9789037.1"/>
    <property type="molecule type" value="Genomic_DNA"/>
</dbReference>
<dbReference type="Pfam" id="PF02944">
    <property type="entry name" value="BESS"/>
    <property type="match status" value="1"/>
</dbReference>
<accession>A0A9N9R321</accession>
<sequence length="137" mass="16527">MFLKGIVQLRKFRSRKKVRRPSSTSVEPIDDSVDVTHISYQMEDDLYDPLEEDEDEKPPEKIFKYSTSNIPKFKTRKREYIQERSKEEDNEEHMYFFKSLLPHVREIPRRHLLSFRSRIQEIVEEFAYNTATHSTAN</sequence>
<dbReference type="Proteomes" id="UP001153714">
    <property type="component" value="Chromosome 2"/>
</dbReference>
<comment type="subcellular location">
    <subcellularLocation>
        <location evidence="1">Nucleus</location>
    </subcellularLocation>
</comment>
<dbReference type="GO" id="GO:0005634">
    <property type="term" value="C:nucleus"/>
    <property type="evidence" value="ECO:0007669"/>
    <property type="project" value="UniProtKB-SubCell"/>
</dbReference>
<keyword evidence="1" id="KW-0539">Nucleus</keyword>
<evidence type="ECO:0000256" key="1">
    <source>
        <dbReference type="PROSITE-ProRule" id="PRU00371"/>
    </source>
</evidence>
<dbReference type="AlphaFoldDB" id="A0A9N9R321"/>
<dbReference type="GO" id="GO:0003677">
    <property type="term" value="F:DNA binding"/>
    <property type="evidence" value="ECO:0007669"/>
    <property type="project" value="InterPro"/>
</dbReference>
<reference evidence="3" key="2">
    <citation type="submission" date="2022-10" db="EMBL/GenBank/DDBJ databases">
        <authorList>
            <consortium name="ENA_rothamsted_submissions"/>
            <consortium name="culmorum"/>
            <person name="King R."/>
        </authorList>
    </citation>
    <scope>NUCLEOTIDE SEQUENCE</scope>
</reference>
<protein>
    <recommendedName>
        <fullName evidence="2">BESS domain-containing protein</fullName>
    </recommendedName>
</protein>
<reference evidence="3" key="1">
    <citation type="submission" date="2021-12" db="EMBL/GenBank/DDBJ databases">
        <authorList>
            <person name="King R."/>
        </authorList>
    </citation>
    <scope>NUCLEOTIDE SEQUENCE</scope>
</reference>
<dbReference type="OrthoDB" id="6159213at2759"/>
<dbReference type="PROSITE" id="PS51031">
    <property type="entry name" value="BESS"/>
    <property type="match status" value="1"/>
</dbReference>
<evidence type="ECO:0000313" key="3">
    <source>
        <dbReference type="EMBL" id="CAG9789037.1"/>
    </source>
</evidence>
<evidence type="ECO:0000313" key="4">
    <source>
        <dbReference type="Proteomes" id="UP001153714"/>
    </source>
</evidence>